<sequence>MLPLKTPEDFTYLRDINCYRGVCCPDSVSQRFYAATEHELADDHYCYVRHVLDDPGREATYRQDLSAIPPRADSALDTLLDSQPGPESRYQITPCQTSTAGIPRVDLIIEVSPESEPRGEHRRPSTHVSASSSSSTHGTPDERGVYAQTSGVRDHRENELRTVMTRAILDVLRDPQTWSSFLPGINARSIHRQIYIGGKVESEGTLLDLIHSDSVVIMSLHVGSEFFHVPQYPVSAVVESKEDVVQPAVGERVISVEVRCNVQF</sequence>
<evidence type="ECO:0000313" key="2">
    <source>
        <dbReference type="EMBL" id="KZT63160.1"/>
    </source>
</evidence>
<protein>
    <submittedName>
        <fullName evidence="2">Uncharacterized protein</fullName>
    </submittedName>
</protein>
<feature type="region of interest" description="Disordered" evidence="1">
    <location>
        <begin position="114"/>
        <end position="154"/>
    </location>
</feature>
<accession>A0A165KHY8</accession>
<proteinExistence type="predicted"/>
<evidence type="ECO:0000313" key="3">
    <source>
        <dbReference type="Proteomes" id="UP000076727"/>
    </source>
</evidence>
<keyword evidence="3" id="KW-1185">Reference proteome</keyword>
<name>A0A165KHY8_9APHY</name>
<evidence type="ECO:0000256" key="1">
    <source>
        <dbReference type="SAM" id="MobiDB-lite"/>
    </source>
</evidence>
<gene>
    <name evidence="2" type="ORF">DAEQUDRAFT_185819</name>
</gene>
<dbReference type="EMBL" id="KV429230">
    <property type="protein sequence ID" value="KZT63160.1"/>
    <property type="molecule type" value="Genomic_DNA"/>
</dbReference>
<dbReference type="AlphaFoldDB" id="A0A165KHY8"/>
<feature type="compositionally biased region" description="Low complexity" evidence="1">
    <location>
        <begin position="126"/>
        <end position="137"/>
    </location>
</feature>
<dbReference type="Proteomes" id="UP000076727">
    <property type="component" value="Unassembled WGS sequence"/>
</dbReference>
<organism evidence="2 3">
    <name type="scientific">Daedalea quercina L-15889</name>
    <dbReference type="NCBI Taxonomy" id="1314783"/>
    <lineage>
        <taxon>Eukaryota</taxon>
        <taxon>Fungi</taxon>
        <taxon>Dikarya</taxon>
        <taxon>Basidiomycota</taxon>
        <taxon>Agaricomycotina</taxon>
        <taxon>Agaricomycetes</taxon>
        <taxon>Polyporales</taxon>
        <taxon>Fomitopsis</taxon>
    </lineage>
</organism>
<reference evidence="2 3" key="1">
    <citation type="journal article" date="2016" name="Mol. Biol. Evol.">
        <title>Comparative Genomics of Early-Diverging Mushroom-Forming Fungi Provides Insights into the Origins of Lignocellulose Decay Capabilities.</title>
        <authorList>
            <person name="Nagy L.G."/>
            <person name="Riley R."/>
            <person name="Tritt A."/>
            <person name="Adam C."/>
            <person name="Daum C."/>
            <person name="Floudas D."/>
            <person name="Sun H."/>
            <person name="Yadav J.S."/>
            <person name="Pangilinan J."/>
            <person name="Larsson K.H."/>
            <person name="Matsuura K."/>
            <person name="Barry K."/>
            <person name="Labutti K."/>
            <person name="Kuo R."/>
            <person name="Ohm R.A."/>
            <person name="Bhattacharya S.S."/>
            <person name="Shirouzu T."/>
            <person name="Yoshinaga Y."/>
            <person name="Martin F.M."/>
            <person name="Grigoriev I.V."/>
            <person name="Hibbett D.S."/>
        </authorList>
    </citation>
    <scope>NUCLEOTIDE SEQUENCE [LARGE SCALE GENOMIC DNA]</scope>
    <source>
        <strain evidence="2 3">L-15889</strain>
    </source>
</reference>